<comment type="similarity">
    <text evidence="3">Belongs to the DSD1 family.</text>
</comment>
<accession>A0A410GEZ0</accession>
<dbReference type="Pfam" id="PF01168">
    <property type="entry name" value="Ala_racemase_N"/>
    <property type="match status" value="1"/>
</dbReference>
<dbReference type="PANTHER" id="PTHR28004">
    <property type="entry name" value="ZGC:162816-RELATED"/>
    <property type="match status" value="1"/>
</dbReference>
<evidence type="ECO:0000259" key="7">
    <source>
        <dbReference type="SMART" id="SM01119"/>
    </source>
</evidence>
<sequence length="388" mass="41255">MVEVKQAQAHEPEAATTTLLPPAAHPGDACSLVDTPALLLDLDAFEDNLRTMQVLAERHGVALRPHAKAHRCPEVALRQVALGAVGICCQKVSEALPFVAAGLRDIHISNEVVGAAKLRLLAELARRARLTVCVDDAQAAQALSEAMLEHKASIGVLIEIDVGQKRCGVQTPEATVELASMLQSLPGLSFLGVQAYHGGLQHKRSLDQRQKACDKAARLVRRHLDALKLAGIPCSIVTGGGTGTAVFDVASGVYTEIQAGSYAFMDTDYGSIDWGEALAFRHSLFLLGTVMSTPTADRAVLDFGLKSTSTESGAPELLGHDGLRCVAVHDEHCILHAASPSDRPALGQKLRLVPSHCDPTFNLHDSLVAIRGDKVEGVWPISARGLSR</sequence>
<dbReference type="SMART" id="SM01119">
    <property type="entry name" value="D-ser_dehydrat"/>
    <property type="match status" value="1"/>
</dbReference>
<name>A0A410GEZ0_9BURK</name>
<keyword evidence="4" id="KW-0663">Pyridoxal phosphate</keyword>
<feature type="domain" description="D-serine dehydratase-like" evidence="7">
    <location>
        <begin position="283"/>
        <end position="371"/>
    </location>
</feature>
<dbReference type="InterPro" id="IPR001608">
    <property type="entry name" value="Ala_racemase_N"/>
</dbReference>
<dbReference type="KEGG" id="pus:CKA81_14160"/>
<dbReference type="SUPFAM" id="SSF51419">
    <property type="entry name" value="PLP-binding barrel"/>
    <property type="match status" value="1"/>
</dbReference>
<dbReference type="InterPro" id="IPR026956">
    <property type="entry name" value="D-ser_dehydrat-like_dom"/>
</dbReference>
<comment type="cofactor">
    <cofactor evidence="1">
        <name>pyridoxal 5'-phosphate</name>
        <dbReference type="ChEBI" id="CHEBI:597326"/>
    </cofactor>
</comment>
<evidence type="ECO:0000313" key="8">
    <source>
        <dbReference type="EMBL" id="QAA94867.1"/>
    </source>
</evidence>
<evidence type="ECO:0000256" key="4">
    <source>
        <dbReference type="ARBA" id="ARBA00022898"/>
    </source>
</evidence>
<dbReference type="GO" id="GO:0036088">
    <property type="term" value="P:D-serine catabolic process"/>
    <property type="evidence" value="ECO:0007669"/>
    <property type="project" value="TreeGrafter"/>
</dbReference>
<evidence type="ECO:0000256" key="6">
    <source>
        <dbReference type="SAM" id="MobiDB-lite"/>
    </source>
</evidence>
<reference evidence="8 9" key="1">
    <citation type="submission" date="2017-08" db="EMBL/GenBank/DDBJ databases">
        <authorList>
            <person name="Park S.-J."/>
            <person name="Kim H."/>
        </authorList>
    </citation>
    <scope>NUCLEOTIDE SEQUENCE [LARGE SCALE GENOMIC DNA]</scope>
    <source>
        <strain evidence="9">ye3</strain>
    </source>
</reference>
<evidence type="ECO:0000256" key="2">
    <source>
        <dbReference type="ARBA" id="ARBA00001946"/>
    </source>
</evidence>
<dbReference type="InterPro" id="IPR042208">
    <property type="entry name" value="D-ser_dehydrat-like_sf"/>
</dbReference>
<dbReference type="OrthoDB" id="9772497at2"/>
<dbReference type="Gene3D" id="3.20.20.10">
    <property type="entry name" value="Alanine racemase"/>
    <property type="match status" value="1"/>
</dbReference>
<evidence type="ECO:0000256" key="1">
    <source>
        <dbReference type="ARBA" id="ARBA00001933"/>
    </source>
</evidence>
<proteinExistence type="inferred from homology"/>
<comment type="cofactor">
    <cofactor evidence="2">
        <name>Mg(2+)</name>
        <dbReference type="ChEBI" id="CHEBI:18420"/>
    </cofactor>
</comment>
<protein>
    <submittedName>
        <fullName evidence="8">Alanine racemase</fullName>
    </submittedName>
</protein>
<evidence type="ECO:0000256" key="3">
    <source>
        <dbReference type="ARBA" id="ARBA00005323"/>
    </source>
</evidence>
<dbReference type="InterPro" id="IPR029066">
    <property type="entry name" value="PLP-binding_barrel"/>
</dbReference>
<feature type="region of interest" description="Disordered" evidence="6">
    <location>
        <begin position="1"/>
        <end position="22"/>
    </location>
</feature>
<dbReference type="PANTHER" id="PTHR28004:SF2">
    <property type="entry name" value="D-SERINE DEHYDRATASE"/>
    <property type="match status" value="1"/>
</dbReference>
<dbReference type="Proteomes" id="UP000283474">
    <property type="component" value="Chromosome"/>
</dbReference>
<dbReference type="CDD" id="cd06819">
    <property type="entry name" value="PLPDE_III_LS_D-TA"/>
    <property type="match status" value="1"/>
</dbReference>
<dbReference type="InterPro" id="IPR051466">
    <property type="entry name" value="D-amino_acid_metab_enzyme"/>
</dbReference>
<dbReference type="GO" id="GO:0008721">
    <property type="term" value="F:D-serine ammonia-lyase activity"/>
    <property type="evidence" value="ECO:0007669"/>
    <property type="project" value="TreeGrafter"/>
</dbReference>
<keyword evidence="9" id="KW-1185">Reference proteome</keyword>
<dbReference type="AlphaFoldDB" id="A0A410GEZ0"/>
<dbReference type="Gene3D" id="2.40.37.20">
    <property type="entry name" value="D-serine dehydratase-like domain"/>
    <property type="match status" value="1"/>
</dbReference>
<gene>
    <name evidence="8" type="ORF">CKA81_14160</name>
</gene>
<dbReference type="RefSeq" id="WP_128355861.1">
    <property type="nucleotide sequence ID" value="NZ_CP022987.1"/>
</dbReference>
<dbReference type="GO" id="GO:0016830">
    <property type="term" value="F:carbon-carbon lyase activity"/>
    <property type="evidence" value="ECO:0007669"/>
    <property type="project" value="UniProtKB-ARBA"/>
</dbReference>
<dbReference type="Pfam" id="PF14031">
    <property type="entry name" value="D-ser_dehydrat"/>
    <property type="match status" value="1"/>
</dbReference>
<dbReference type="EMBL" id="CP022987">
    <property type="protein sequence ID" value="QAA94867.1"/>
    <property type="molecule type" value="Genomic_DNA"/>
</dbReference>
<evidence type="ECO:0000313" key="9">
    <source>
        <dbReference type="Proteomes" id="UP000283474"/>
    </source>
</evidence>
<dbReference type="FunFam" id="3.20.20.10:FF:000026">
    <property type="entry name" value="D-threonine aldolase"/>
    <property type="match status" value="1"/>
</dbReference>
<organism evidence="8 9">
    <name type="scientific">Pollutimonas thiosulfatoxidans</name>
    <dbReference type="NCBI Taxonomy" id="2028345"/>
    <lineage>
        <taxon>Bacteria</taxon>
        <taxon>Pseudomonadati</taxon>
        <taxon>Pseudomonadota</taxon>
        <taxon>Betaproteobacteria</taxon>
        <taxon>Burkholderiales</taxon>
        <taxon>Alcaligenaceae</taxon>
        <taxon>Pollutimonas</taxon>
    </lineage>
</organism>
<keyword evidence="5" id="KW-0456">Lyase</keyword>
<evidence type="ECO:0000256" key="5">
    <source>
        <dbReference type="ARBA" id="ARBA00023239"/>
    </source>
</evidence>